<dbReference type="AlphaFoldDB" id="A0A2P0QIB4"/>
<reference evidence="1" key="1">
    <citation type="submission" date="2017-03" db="EMBL/GenBank/DDBJ databases">
        <title>Chloroplast genome evolution in siphonous green algae.</title>
        <authorList>
            <person name="Cremen M.C."/>
            <person name="Marcelino V.R."/>
            <person name="Verbruggen H."/>
        </authorList>
    </citation>
    <scope>NUCLEOTIDE SEQUENCE</scope>
</reference>
<dbReference type="GeneID" id="36489829"/>
<sequence>MLRILCQGLDIPIHRFQLNNQPRFFQEDFPEANKSSNIFINGNWLSVSQGNNQKIYMPNQPNLVDGQPFYRMSTGHNFKVDLADMAANQLYLKNYQNTNLQLIENRCFRYGHKVPRSAKPQGEGLEAEIHARLRAKLPSLVPLVVAGTGLVAWSFVFSPENFLRCLNLLSNVLAMMGRSLGA</sequence>
<dbReference type="RefSeq" id="YP_009472804.1">
    <property type="nucleotide sequence ID" value="NC_037367.1"/>
</dbReference>
<evidence type="ECO:0000313" key="1">
    <source>
        <dbReference type="EMBL" id="ARO74491.1"/>
    </source>
</evidence>
<name>A0A2P0QIB4_9CHLO</name>
<gene>
    <name evidence="1" type="primary">orf182</name>
</gene>
<accession>A0A2P0QIB4</accession>
<geneLocation type="chloroplast" evidence="1"/>
<protein>
    <submittedName>
        <fullName evidence="1">Uncharacterized protein</fullName>
    </submittedName>
</protein>
<keyword evidence="1" id="KW-0934">Plastid</keyword>
<organism evidence="1">
    <name type="scientific">Caulerpa manorensis</name>
    <dbReference type="NCBI Taxonomy" id="717648"/>
    <lineage>
        <taxon>Eukaryota</taxon>
        <taxon>Viridiplantae</taxon>
        <taxon>Chlorophyta</taxon>
        <taxon>core chlorophytes</taxon>
        <taxon>Ulvophyceae</taxon>
        <taxon>TCBD clade</taxon>
        <taxon>Bryopsidales</taxon>
        <taxon>Halimedineae</taxon>
        <taxon>Caulerpaceae</taxon>
        <taxon>Caulerpa</taxon>
    </lineage>
</organism>
<proteinExistence type="predicted"/>
<dbReference type="EMBL" id="KY819068">
    <property type="protein sequence ID" value="ARO74491.1"/>
    <property type="molecule type" value="Genomic_DNA"/>
</dbReference>
<keyword evidence="1" id="KW-0150">Chloroplast</keyword>